<proteinExistence type="predicted"/>
<dbReference type="GeneID" id="81365208"/>
<dbReference type="RefSeq" id="XP_056492023.1">
    <property type="nucleotide sequence ID" value="XM_056626228.1"/>
</dbReference>
<protein>
    <submittedName>
        <fullName evidence="2">Uncharacterized protein</fullName>
    </submittedName>
</protein>
<feature type="transmembrane region" description="Helical" evidence="1">
    <location>
        <begin position="122"/>
        <end position="144"/>
    </location>
</feature>
<dbReference type="EMBL" id="JAPZBU010000004">
    <property type="protein sequence ID" value="KAJ5407708.1"/>
    <property type="molecule type" value="Genomic_DNA"/>
</dbReference>
<reference evidence="2" key="1">
    <citation type="submission" date="2022-12" db="EMBL/GenBank/DDBJ databases">
        <authorList>
            <person name="Petersen C."/>
        </authorList>
    </citation>
    <scope>NUCLEOTIDE SEQUENCE</scope>
    <source>
        <strain evidence="2">IBT 29677</strain>
    </source>
</reference>
<keyword evidence="1" id="KW-0472">Membrane</keyword>
<keyword evidence="1" id="KW-0812">Transmembrane</keyword>
<evidence type="ECO:0000313" key="2">
    <source>
        <dbReference type="EMBL" id="KAJ5407708.1"/>
    </source>
</evidence>
<evidence type="ECO:0000256" key="1">
    <source>
        <dbReference type="SAM" id="Phobius"/>
    </source>
</evidence>
<gene>
    <name evidence="2" type="ORF">N7509_001591</name>
</gene>
<accession>A0A9W9W7J5</accession>
<dbReference type="Proteomes" id="UP001147747">
    <property type="component" value="Unassembled WGS sequence"/>
</dbReference>
<comment type="caution">
    <text evidence="2">The sequence shown here is derived from an EMBL/GenBank/DDBJ whole genome shotgun (WGS) entry which is preliminary data.</text>
</comment>
<name>A0A9W9W7J5_9EURO</name>
<sequence length="145" mass="16273">MDLAPCDASFKGQYDMELINFNSLEEAGWNWTYPAVELQFDSRTANLTLEGYAYGVSLQKNPREQTREDYDVQGRFKVSFSGVIDPYHSDILVNTSSTPSWLRTVGFGNNSMNIGYGSEGLLSFYPSLWGATLICFIVSLGLSYF</sequence>
<dbReference type="AlphaFoldDB" id="A0A9W9W7J5"/>
<keyword evidence="3" id="KW-1185">Reference proteome</keyword>
<reference evidence="2" key="2">
    <citation type="journal article" date="2023" name="IMA Fungus">
        <title>Comparative genomic study of the Penicillium genus elucidates a diverse pangenome and 15 lateral gene transfer events.</title>
        <authorList>
            <person name="Petersen C."/>
            <person name="Sorensen T."/>
            <person name="Nielsen M.R."/>
            <person name="Sondergaard T.E."/>
            <person name="Sorensen J.L."/>
            <person name="Fitzpatrick D.A."/>
            <person name="Frisvad J.C."/>
            <person name="Nielsen K.L."/>
        </authorList>
    </citation>
    <scope>NUCLEOTIDE SEQUENCE</scope>
    <source>
        <strain evidence="2">IBT 29677</strain>
    </source>
</reference>
<dbReference type="OrthoDB" id="5054768at2759"/>
<evidence type="ECO:0000313" key="3">
    <source>
        <dbReference type="Proteomes" id="UP001147747"/>
    </source>
</evidence>
<organism evidence="2 3">
    <name type="scientific">Penicillium cosmopolitanum</name>
    <dbReference type="NCBI Taxonomy" id="1131564"/>
    <lineage>
        <taxon>Eukaryota</taxon>
        <taxon>Fungi</taxon>
        <taxon>Dikarya</taxon>
        <taxon>Ascomycota</taxon>
        <taxon>Pezizomycotina</taxon>
        <taxon>Eurotiomycetes</taxon>
        <taxon>Eurotiomycetidae</taxon>
        <taxon>Eurotiales</taxon>
        <taxon>Aspergillaceae</taxon>
        <taxon>Penicillium</taxon>
    </lineage>
</organism>
<keyword evidence="1" id="KW-1133">Transmembrane helix</keyword>